<dbReference type="PANTHER" id="PTHR11910">
    <property type="entry name" value="ATP SYNTHASE DELTA CHAIN"/>
    <property type="match status" value="1"/>
</dbReference>
<dbReference type="SUPFAM" id="SSF47928">
    <property type="entry name" value="N-terminal domain of the delta subunit of the F1F0-ATP synthase"/>
    <property type="match status" value="1"/>
</dbReference>
<keyword evidence="5 7" id="KW-0472">Membrane</keyword>
<evidence type="ECO:0000256" key="6">
    <source>
        <dbReference type="ARBA" id="ARBA00023310"/>
    </source>
</evidence>
<evidence type="ECO:0000256" key="7">
    <source>
        <dbReference type="HAMAP-Rule" id="MF_01416"/>
    </source>
</evidence>
<dbReference type="GO" id="GO:0045259">
    <property type="term" value="C:proton-transporting ATP synthase complex"/>
    <property type="evidence" value="ECO:0007669"/>
    <property type="project" value="UniProtKB-KW"/>
</dbReference>
<proteinExistence type="inferred from homology"/>
<evidence type="ECO:0000256" key="3">
    <source>
        <dbReference type="ARBA" id="ARBA00022781"/>
    </source>
</evidence>
<keyword evidence="2 7" id="KW-0813">Transport</keyword>
<comment type="subcellular location">
    <subcellularLocation>
        <location evidence="7">Cell membrane</location>
        <topology evidence="7">Peripheral membrane protein</topology>
    </subcellularLocation>
    <subcellularLocation>
        <location evidence="1">Membrane</location>
    </subcellularLocation>
</comment>
<comment type="caution">
    <text evidence="8">The sequence shown here is derived from an EMBL/GenBank/DDBJ whole genome shotgun (WGS) entry which is preliminary data.</text>
</comment>
<keyword evidence="3 7" id="KW-0375">Hydrogen ion transport</keyword>
<reference evidence="8" key="2">
    <citation type="submission" date="2021-04" db="EMBL/GenBank/DDBJ databases">
        <authorList>
            <person name="Gilroy R."/>
        </authorList>
    </citation>
    <scope>NUCLEOTIDE SEQUENCE</scope>
    <source>
        <strain evidence="8">CHK193-4272</strain>
    </source>
</reference>
<evidence type="ECO:0000256" key="5">
    <source>
        <dbReference type="ARBA" id="ARBA00023136"/>
    </source>
</evidence>
<evidence type="ECO:0000313" key="9">
    <source>
        <dbReference type="Proteomes" id="UP000886808"/>
    </source>
</evidence>
<evidence type="ECO:0000256" key="4">
    <source>
        <dbReference type="ARBA" id="ARBA00023065"/>
    </source>
</evidence>
<comment type="similarity">
    <text evidence="7">Belongs to the ATPase delta chain family.</text>
</comment>
<dbReference type="HAMAP" id="MF_01416">
    <property type="entry name" value="ATP_synth_delta_bact"/>
    <property type="match status" value="1"/>
</dbReference>
<dbReference type="Proteomes" id="UP000886808">
    <property type="component" value="Unassembled WGS sequence"/>
</dbReference>
<dbReference type="GO" id="GO:0005886">
    <property type="term" value="C:plasma membrane"/>
    <property type="evidence" value="ECO:0007669"/>
    <property type="project" value="UniProtKB-SubCell"/>
</dbReference>
<protein>
    <recommendedName>
        <fullName evidence="7">ATP synthase subunit delta</fullName>
    </recommendedName>
    <alternativeName>
        <fullName evidence="7">ATP synthase F(1) sector subunit delta</fullName>
    </alternativeName>
    <alternativeName>
        <fullName evidence="7">F-type ATPase subunit delta</fullName>
        <shortName evidence="7">F-ATPase subunit delta</shortName>
    </alternativeName>
</protein>
<dbReference type="GO" id="GO:0046933">
    <property type="term" value="F:proton-transporting ATP synthase activity, rotational mechanism"/>
    <property type="evidence" value="ECO:0007669"/>
    <property type="project" value="UniProtKB-UniRule"/>
</dbReference>
<dbReference type="Gene3D" id="1.10.520.20">
    <property type="entry name" value="N-terminal domain of the delta subunit of the F1F0-ATP synthase"/>
    <property type="match status" value="1"/>
</dbReference>
<sequence>MASIISERYALSLYEVAKQENKVQEFMDEFNAVCDVFNENPDFLKVLKTPSIQFAEKKNIISAVFEGKIHPYMLNFLMLITEKNRISLIFEMAESYKEQYYFEEGICEVTAVTADKMDDALTEKLKNKMCAVTGKKVVLKTVVDPSILGGIVVKVDNKQIDTSVKTRLNELAQQLTHIIA</sequence>
<dbReference type="NCBIfam" id="TIGR01145">
    <property type="entry name" value="ATP_synt_delta"/>
    <property type="match status" value="1"/>
</dbReference>
<dbReference type="SUPFAM" id="SSF160527">
    <property type="entry name" value="V-type ATPase subunit E-like"/>
    <property type="match status" value="1"/>
</dbReference>
<evidence type="ECO:0000313" key="8">
    <source>
        <dbReference type="EMBL" id="HIV61467.1"/>
    </source>
</evidence>
<keyword evidence="4 7" id="KW-0406">Ion transport</keyword>
<keyword evidence="7" id="KW-1003">Cell membrane</keyword>
<reference evidence="8" key="1">
    <citation type="journal article" date="2021" name="PeerJ">
        <title>Extensive microbial diversity within the chicken gut microbiome revealed by metagenomics and culture.</title>
        <authorList>
            <person name="Gilroy R."/>
            <person name="Ravi A."/>
            <person name="Getino M."/>
            <person name="Pursley I."/>
            <person name="Horton D.L."/>
            <person name="Alikhan N.F."/>
            <person name="Baker D."/>
            <person name="Gharbi K."/>
            <person name="Hall N."/>
            <person name="Watson M."/>
            <person name="Adriaenssens E.M."/>
            <person name="Foster-Nyarko E."/>
            <person name="Jarju S."/>
            <person name="Secka A."/>
            <person name="Antonio M."/>
            <person name="Oren A."/>
            <person name="Chaudhuri R.R."/>
            <person name="La Ragione R."/>
            <person name="Hildebrand F."/>
            <person name="Pallen M.J."/>
        </authorList>
    </citation>
    <scope>NUCLEOTIDE SEQUENCE</scope>
    <source>
        <strain evidence="8">CHK193-4272</strain>
    </source>
</reference>
<dbReference type="InterPro" id="IPR026015">
    <property type="entry name" value="ATP_synth_OSCP/delta_N_sf"/>
</dbReference>
<dbReference type="EMBL" id="DXIE01000008">
    <property type="protein sequence ID" value="HIV61467.1"/>
    <property type="molecule type" value="Genomic_DNA"/>
</dbReference>
<evidence type="ECO:0000256" key="2">
    <source>
        <dbReference type="ARBA" id="ARBA00022448"/>
    </source>
</evidence>
<keyword evidence="6 7" id="KW-0066">ATP synthesis</keyword>
<comment type="function">
    <text evidence="7">This protein is part of the stalk that links CF(0) to CF(1). It either transmits conformational changes from CF(0) to CF(1) or is implicated in proton conduction.</text>
</comment>
<dbReference type="AlphaFoldDB" id="A0A9D1TGX0"/>
<dbReference type="Pfam" id="PF00213">
    <property type="entry name" value="OSCP"/>
    <property type="match status" value="1"/>
</dbReference>
<accession>A0A9D1TGX0</accession>
<keyword evidence="7" id="KW-0139">CF(1)</keyword>
<evidence type="ECO:0000256" key="1">
    <source>
        <dbReference type="ARBA" id="ARBA00004370"/>
    </source>
</evidence>
<comment type="function">
    <text evidence="7">F(1)F(0) ATP synthase produces ATP from ADP in the presence of a proton or sodium gradient. F-type ATPases consist of two structural domains, F(1) containing the extramembraneous catalytic core and F(0) containing the membrane proton channel, linked together by a central stalk and a peripheral stalk. During catalysis, ATP synthesis in the catalytic domain of F(1) is coupled via a rotary mechanism of the central stalk subunits to proton translocation.</text>
</comment>
<gene>
    <name evidence="7" type="primary">atpH</name>
    <name evidence="8" type="ORF">H9746_01245</name>
</gene>
<name>A0A9D1TGX0_9FIRM</name>
<dbReference type="InterPro" id="IPR000711">
    <property type="entry name" value="ATPase_OSCP/dsu"/>
</dbReference>
<dbReference type="PRINTS" id="PR00125">
    <property type="entry name" value="ATPASEDELTA"/>
</dbReference>
<organism evidence="8 9">
    <name type="scientific">Candidatus Butyricicoccus avistercoris</name>
    <dbReference type="NCBI Taxonomy" id="2838518"/>
    <lineage>
        <taxon>Bacteria</taxon>
        <taxon>Bacillati</taxon>
        <taxon>Bacillota</taxon>
        <taxon>Clostridia</taxon>
        <taxon>Eubacteriales</taxon>
        <taxon>Butyricicoccaceae</taxon>
        <taxon>Butyricicoccus</taxon>
    </lineage>
</organism>
<dbReference type="NCBIfam" id="NF004403">
    <property type="entry name" value="PRK05758.2-4"/>
    <property type="match status" value="1"/>
</dbReference>